<comment type="catalytic activity">
    <reaction evidence="9 13">
        <text>a 2'-deoxycytidine in DNA + S-adenosyl-L-methionine = a 5-methyl-2'-deoxycytidine in DNA + S-adenosyl-L-homocysteine + H(+)</text>
        <dbReference type="Rhea" id="RHEA:13681"/>
        <dbReference type="Rhea" id="RHEA-COMP:11369"/>
        <dbReference type="Rhea" id="RHEA-COMP:11370"/>
        <dbReference type="ChEBI" id="CHEBI:15378"/>
        <dbReference type="ChEBI" id="CHEBI:57856"/>
        <dbReference type="ChEBI" id="CHEBI:59789"/>
        <dbReference type="ChEBI" id="CHEBI:85452"/>
        <dbReference type="ChEBI" id="CHEBI:85454"/>
        <dbReference type="EC" id="2.1.1.37"/>
    </reaction>
</comment>
<evidence type="ECO:0000313" key="17">
    <source>
        <dbReference type="EMBL" id="KAL1210234.1"/>
    </source>
</evidence>
<evidence type="ECO:0000313" key="18">
    <source>
        <dbReference type="Proteomes" id="UP001558713"/>
    </source>
</evidence>
<dbReference type="FunFam" id="3.40.50.150:FF:000128">
    <property type="entry name" value="DNA (cytosine-5)-methyltransferase"/>
    <property type="match status" value="1"/>
</dbReference>
<feature type="domain" description="BAH" evidence="15">
    <location>
        <begin position="904"/>
        <end position="1046"/>
    </location>
</feature>
<gene>
    <name evidence="16" type="ORF">V5N11_020947</name>
    <name evidence="17" type="ORF">V5N11_021817</name>
</gene>
<evidence type="ECO:0000256" key="3">
    <source>
        <dbReference type="ARBA" id="ARBA00022679"/>
    </source>
</evidence>
<dbReference type="GO" id="GO:0032259">
    <property type="term" value="P:methylation"/>
    <property type="evidence" value="ECO:0007669"/>
    <property type="project" value="UniProtKB-KW"/>
</dbReference>
<evidence type="ECO:0000256" key="1">
    <source>
        <dbReference type="ARBA" id="ARBA00004123"/>
    </source>
</evidence>
<keyword evidence="5" id="KW-0677">Repeat</keyword>
<evidence type="ECO:0000256" key="2">
    <source>
        <dbReference type="ARBA" id="ARBA00022603"/>
    </source>
</evidence>
<evidence type="ECO:0000256" key="9">
    <source>
        <dbReference type="PIRNR" id="PIRNR037404"/>
    </source>
</evidence>
<keyword evidence="7 9" id="KW-0238">DNA-binding</keyword>
<dbReference type="GO" id="GO:0009294">
    <property type="term" value="P:DNA-mediated transformation"/>
    <property type="evidence" value="ECO:0007669"/>
    <property type="project" value="UniProtKB-ARBA"/>
</dbReference>
<dbReference type="PIRSF" id="PIRSF037404">
    <property type="entry name" value="DNMT1"/>
    <property type="match status" value="1"/>
</dbReference>
<dbReference type="GO" id="GO:0006325">
    <property type="term" value="P:chromatin organization"/>
    <property type="evidence" value="ECO:0007669"/>
    <property type="project" value="UniProtKB-KW"/>
</dbReference>
<dbReference type="Pfam" id="PF12047">
    <property type="entry name" value="DNMT1-RFD"/>
    <property type="match status" value="2"/>
</dbReference>
<dbReference type="Pfam" id="PF01426">
    <property type="entry name" value="BAH"/>
    <property type="match status" value="2"/>
</dbReference>
<proteinExistence type="inferred from homology"/>
<evidence type="ECO:0000256" key="4">
    <source>
        <dbReference type="ARBA" id="ARBA00022691"/>
    </source>
</evidence>
<dbReference type="PROSITE" id="PS00094">
    <property type="entry name" value="C5_MTASE_1"/>
    <property type="match status" value="1"/>
</dbReference>
<comment type="similarity">
    <text evidence="9 11 12">Belongs to the class I-like SAM-binding methyltransferase superfamily. C5-methyltransferase family.</text>
</comment>
<feature type="domain" description="BAH" evidence="15">
    <location>
        <begin position="730"/>
        <end position="864"/>
    </location>
</feature>
<dbReference type="SUPFAM" id="SSF53335">
    <property type="entry name" value="S-adenosyl-L-methionine-dependent methyltransferases"/>
    <property type="match status" value="1"/>
</dbReference>
<evidence type="ECO:0000256" key="10">
    <source>
        <dbReference type="PIRSR" id="PIRSR037404-1"/>
    </source>
</evidence>
<dbReference type="EMBL" id="JBANAX010000397">
    <property type="protein sequence ID" value="KAL1210234.1"/>
    <property type="molecule type" value="Genomic_DNA"/>
</dbReference>
<feature type="compositionally biased region" description="Acidic residues" evidence="14">
    <location>
        <begin position="658"/>
        <end position="681"/>
    </location>
</feature>
<dbReference type="InterPro" id="IPR018117">
    <property type="entry name" value="C5_DNA_meth_AS"/>
</dbReference>
<dbReference type="GO" id="GO:0003677">
    <property type="term" value="F:DNA binding"/>
    <property type="evidence" value="ECO:0007669"/>
    <property type="project" value="UniProtKB-KW"/>
</dbReference>
<dbReference type="Proteomes" id="UP001558713">
    <property type="component" value="Unassembled WGS sequence"/>
</dbReference>
<reference evidence="17 18" key="1">
    <citation type="submission" date="2024-04" db="EMBL/GenBank/DDBJ databases">
        <title>Genome assembly C_amara_ONT_v2.</title>
        <authorList>
            <person name="Yant L."/>
            <person name="Moore C."/>
            <person name="Slenker M."/>
        </authorList>
    </citation>
    <scope>NUCLEOTIDE SEQUENCE [LARGE SCALE GENOMIC DNA]</scope>
    <source>
        <tissue evidence="17">Leaf</tissue>
    </source>
</reference>
<dbReference type="PROSITE" id="PS51038">
    <property type="entry name" value="BAH"/>
    <property type="match status" value="2"/>
</dbReference>
<dbReference type="CDD" id="cd04708">
    <property type="entry name" value="BAH_plantDCM_II"/>
    <property type="match status" value="1"/>
</dbReference>
<keyword evidence="8 9" id="KW-0539">Nucleus</keyword>
<feature type="compositionally biased region" description="Basic residues" evidence="14">
    <location>
        <begin position="1"/>
        <end position="12"/>
    </location>
</feature>
<evidence type="ECO:0000256" key="13">
    <source>
        <dbReference type="RuleBase" id="RU000417"/>
    </source>
</evidence>
<dbReference type="FunFam" id="2.30.30.490:FF:000046">
    <property type="entry name" value="DNA (cytosine-5)-methyltransferase 3"/>
    <property type="match status" value="1"/>
</dbReference>
<dbReference type="FunFam" id="3.40.50.150:FF:000108">
    <property type="entry name" value="DNA (cytosine-5)-methyltransferase"/>
    <property type="match status" value="1"/>
</dbReference>
<dbReference type="NCBIfam" id="TIGR00675">
    <property type="entry name" value="dcm"/>
    <property type="match status" value="1"/>
</dbReference>
<dbReference type="InterPro" id="IPR029063">
    <property type="entry name" value="SAM-dependent_MTases_sf"/>
</dbReference>
<keyword evidence="3 9" id="KW-0808">Transferase</keyword>
<dbReference type="InterPro" id="IPR001025">
    <property type="entry name" value="BAH_dom"/>
</dbReference>
<dbReference type="InterPro" id="IPR031303">
    <property type="entry name" value="C5_meth_CS"/>
</dbReference>
<dbReference type="SMART" id="SM00439">
    <property type="entry name" value="BAH"/>
    <property type="match status" value="2"/>
</dbReference>
<dbReference type="PROSITE" id="PS51679">
    <property type="entry name" value="SAM_MT_C5"/>
    <property type="match status" value="1"/>
</dbReference>
<dbReference type="GO" id="GO:0003682">
    <property type="term" value="F:chromatin binding"/>
    <property type="evidence" value="ECO:0007669"/>
    <property type="project" value="UniProtKB-UniRule"/>
</dbReference>
<name>A0ABD1B3A0_CARAN</name>
<dbReference type="GO" id="GO:0005634">
    <property type="term" value="C:nucleus"/>
    <property type="evidence" value="ECO:0007669"/>
    <property type="project" value="UniProtKB-SubCell"/>
</dbReference>
<evidence type="ECO:0000313" key="16">
    <source>
        <dbReference type="EMBL" id="KAL1190979.1"/>
    </source>
</evidence>
<feature type="active site" evidence="10 11">
    <location>
        <position position="1195"/>
    </location>
</feature>
<keyword evidence="4 9" id="KW-0949">S-adenosyl-L-methionine</keyword>
<evidence type="ECO:0000259" key="15">
    <source>
        <dbReference type="PROSITE" id="PS51038"/>
    </source>
</evidence>
<organism evidence="17 18">
    <name type="scientific">Cardamine amara subsp. amara</name>
    <dbReference type="NCBI Taxonomy" id="228776"/>
    <lineage>
        <taxon>Eukaryota</taxon>
        <taxon>Viridiplantae</taxon>
        <taxon>Streptophyta</taxon>
        <taxon>Embryophyta</taxon>
        <taxon>Tracheophyta</taxon>
        <taxon>Spermatophyta</taxon>
        <taxon>Magnoliopsida</taxon>
        <taxon>eudicotyledons</taxon>
        <taxon>Gunneridae</taxon>
        <taxon>Pentapetalae</taxon>
        <taxon>rosids</taxon>
        <taxon>malvids</taxon>
        <taxon>Brassicales</taxon>
        <taxon>Brassicaceae</taxon>
        <taxon>Cardamineae</taxon>
        <taxon>Cardamine</taxon>
    </lineage>
</organism>
<dbReference type="InterPro" id="IPR001525">
    <property type="entry name" value="C5_MeTfrase"/>
</dbReference>
<dbReference type="PRINTS" id="PR00105">
    <property type="entry name" value="C5METTRFRASE"/>
</dbReference>
<dbReference type="InterPro" id="IPR043151">
    <property type="entry name" value="BAH_sf"/>
</dbReference>
<dbReference type="Gene3D" id="2.30.30.490">
    <property type="match status" value="2"/>
</dbReference>
<dbReference type="PROSITE" id="PS00095">
    <property type="entry name" value="C5_MTASE_2"/>
    <property type="match status" value="1"/>
</dbReference>
<dbReference type="Pfam" id="PF00145">
    <property type="entry name" value="DNA_methylase"/>
    <property type="match status" value="2"/>
</dbReference>
<protein>
    <recommendedName>
        <fullName evidence="9">DNA (cytosine-5)-methyltransferase</fullName>
        <ecNumber evidence="9">2.1.1.37</ecNumber>
    </recommendedName>
</protein>
<comment type="subcellular location">
    <subcellularLocation>
        <location evidence="1 9">Nucleus</location>
    </subcellularLocation>
</comment>
<comment type="caution">
    <text evidence="17">The sequence shown here is derived from an EMBL/GenBank/DDBJ whole genome shotgun (WGS) entry which is preliminary data.</text>
</comment>
<evidence type="ECO:0000256" key="11">
    <source>
        <dbReference type="PROSITE-ProRule" id="PRU01016"/>
    </source>
</evidence>
<dbReference type="PANTHER" id="PTHR10629:SF52">
    <property type="entry name" value="DNA (CYTOSINE-5)-METHYLTRANSFERASE 1"/>
    <property type="match status" value="1"/>
</dbReference>
<evidence type="ECO:0000256" key="5">
    <source>
        <dbReference type="ARBA" id="ARBA00022737"/>
    </source>
</evidence>
<evidence type="ECO:0000256" key="6">
    <source>
        <dbReference type="ARBA" id="ARBA00022853"/>
    </source>
</evidence>
<dbReference type="EC" id="2.1.1.37" evidence="9"/>
<evidence type="ECO:0000256" key="8">
    <source>
        <dbReference type="ARBA" id="ARBA00023242"/>
    </source>
</evidence>
<accession>A0ABD1B3A0</accession>
<sequence length="1531" mass="172369">MEKNGKSKQKKRSLPESKESDDVSRTTRPRRAAACTDFKEKSLRFSEKSDTIETKKQQVVEDEFLALGLTTLPSDDPSRSTRRLTDFILHDSHGVSQPVEMLEITDIFISGVILPSDECSDKDKEKGVRCQSFGRVEHWSISGYEDGSPVIWISTELADYDCRKPNASYKKIYDYFFLKACASIAVYKRLSKSAGGDPDTSLEELLAAVVRSMIDSKYFSSSAAVQDFVIVQGEFIYNQLAGLDETAKKHETNFAEIPVLVILRDENSRLDKAVQMEGNPSNGSLRIDGVSQVAEGETLTTDQLVDGADEDRRYAKLLQDEEYRKSMQRPRKNSSTASASKNVYIKIDEDEIANDYPLPSYYKTSKEETDELLLSDAGYEVDPDDLPRRTLHNWALYNSDSRLISLELLPTKACDNMDVTIFGSGVVTDDDGIWFSLDDTGSAMGSGSQSHDPDGMNIFLSQIKEWMIEFGGEFIGISLRTDMAWYRLGKPLKHYAPWFEPVLKSARVGISIITLLEDETRVAKLLFPEIMKRLSVVQKTDKAYISSDSRTVERYVVAHGQIISLVFGVYPKEKIRRSPFVTELASKMEQRNHTRWNIKKKKILQKGLNLNPRAAMAPVVSKRKAMRATTTCLINRIWGEYFSIDSPEDSLQEIAAENGEEEIEEEGGNEEDDNEDAEDTVPEPVEVQKSRTPKKIRGSSEEMEIKWDGVILGKTSAGEPLYGQALVGGEVVAVGGAVILEIDDPNEFPAIYFVEYMFESSDHCKMLHGRLLQRGSETVLGNAANERELFLTNECMTVQLKDLKGTVSFKIRSRPWGHQYRKESITEDKLDRARAKERKAKDLPIEYFCKSLYSPERGGFFSLPLNDIGRGSGFCNSCKIREDEDERAKIKLNVSKTGFSSNGIEYSAEDFVYVNPNFITIDGLKKDSRSSFKSGQNIGLRAFVICQLLEIIPNESKKAELGSFEVKVRRFYRPEDVSEDKAYTSDIQEVYYSQDTNVLLPGALEGKCEVRKKIDMPLRREYPISDHIFFCELFYDSSNGSLKQLPANMKLKFSTIKDDTLLRKKKGKGVESETDSGIVKPDEVPKEMRLATLDIFAGCGGLSHGLKMAGVSDTKWAIEYEEPAGQAFRQNHPESTVFVDNCNVILRAIMEKGGDQDECISTKEANELAAKLNEDQKSTLPLPGQVDFINGGPPCQGFSGMNRFNESSWSKVQCEMILAFLSFADYFRPRYFLLENVRTFVSFNKGQTFQLTVASLLEMGYQVRFGILEAGAYGISQARKRAFIWAAAPEEVLPEWPEPMHVFGVPKLNISLSRGLLYSAVRSTALGAPFRSITVRDTIGDLPTVENGDSKTNKEYQADPVSWYQKEIRGSMIALTDHICKGMNELNLIRCKKIPKRPGADWRNLPEEKVKLSNGQLEDLIPWCLPNTAKRHNQWKGLYGRLDWQGNFPTSVTDPQPMGKVGMCFHPEQDRIVTVRECARSQGFPDNYEFAGNIIHKHRQIGNAVPPPLAFALGRKLKEALLLKNSLQHQP</sequence>
<dbReference type="FunFam" id="3.90.120.10:FF:000004">
    <property type="entry name" value="DNA (cytosine-5)-methyltransferase"/>
    <property type="match status" value="1"/>
</dbReference>
<feature type="region of interest" description="Disordered" evidence="14">
    <location>
        <begin position="1"/>
        <end position="35"/>
    </location>
</feature>
<feature type="compositionally biased region" description="Basic and acidic residues" evidence="14">
    <location>
        <begin position="13"/>
        <end position="25"/>
    </location>
</feature>
<dbReference type="EMBL" id="JBANAX010000864">
    <property type="protein sequence ID" value="KAL1190979.1"/>
    <property type="molecule type" value="Genomic_DNA"/>
</dbReference>
<dbReference type="Gene3D" id="3.40.50.150">
    <property type="entry name" value="Vaccinia Virus protein VP39"/>
    <property type="match status" value="1"/>
</dbReference>
<dbReference type="PANTHER" id="PTHR10629">
    <property type="entry name" value="CYTOSINE-SPECIFIC METHYLTRANSFERASE"/>
    <property type="match status" value="1"/>
</dbReference>
<evidence type="ECO:0000256" key="7">
    <source>
        <dbReference type="ARBA" id="ARBA00023125"/>
    </source>
</evidence>
<keyword evidence="6" id="KW-0156">Chromatin regulator</keyword>
<dbReference type="Gene3D" id="3.90.120.10">
    <property type="entry name" value="DNA Methylase, subunit A, domain 2"/>
    <property type="match status" value="2"/>
</dbReference>
<dbReference type="CDD" id="cd04712">
    <property type="entry name" value="BAH_DCM_I"/>
    <property type="match status" value="1"/>
</dbReference>
<dbReference type="GO" id="GO:0003886">
    <property type="term" value="F:DNA (cytosine-5-)-methyltransferase activity"/>
    <property type="evidence" value="ECO:0007669"/>
    <property type="project" value="UniProtKB-UniRule"/>
</dbReference>
<evidence type="ECO:0000256" key="14">
    <source>
        <dbReference type="SAM" id="MobiDB-lite"/>
    </source>
</evidence>
<feature type="region of interest" description="Disordered" evidence="14">
    <location>
        <begin position="658"/>
        <end position="697"/>
    </location>
</feature>
<keyword evidence="2 9" id="KW-0489">Methyltransferase</keyword>
<dbReference type="InterPro" id="IPR050390">
    <property type="entry name" value="C5-Methyltransferase"/>
</dbReference>
<evidence type="ECO:0000256" key="12">
    <source>
        <dbReference type="RuleBase" id="RU000416"/>
    </source>
</evidence>
<keyword evidence="18" id="KW-1185">Reference proteome</keyword>
<feature type="region of interest" description="Disordered" evidence="14">
    <location>
        <begin position="319"/>
        <end position="339"/>
    </location>
</feature>
<dbReference type="InterPro" id="IPR022702">
    <property type="entry name" value="Cytosine_MeTrfase1_RFD"/>
</dbReference>
<dbReference type="FunFam" id="3.90.120.10:FF:000002">
    <property type="entry name" value="DNA (cytosine-5)-methyltransferase"/>
    <property type="match status" value="1"/>
</dbReference>